<gene>
    <name evidence="3" type="primary">LOC111113508</name>
</gene>
<dbReference type="KEGG" id="cvn:111113508"/>
<proteinExistence type="predicted"/>
<dbReference type="RefSeq" id="XP_022307510.1">
    <property type="nucleotide sequence ID" value="XM_022451802.1"/>
</dbReference>
<feature type="compositionally biased region" description="Acidic residues" evidence="1">
    <location>
        <begin position="1"/>
        <end position="10"/>
    </location>
</feature>
<sequence length="273" mass="30716">MATTTDEQDDEIKCIPETSKPIPPEFTAGQFNRDEVARLLGRVNIPYTEPEKRKTTLSLSSSVTKVRECSVQGVGSVWHISKDKSGRLWVSDDEDNLIQTDLQGNLLQKIQTSGESEGYHTAIQDGGLIYTDRHKKLIYRITPDGKITEFIITEDWEPLSIHSFRVNGDVLVGMKKDKEVKVTRYSKTGKEIQNIQRDNQGEKLGALGHILVCDHVSDTVHLLDQDGGFLTVILTPQQGIHVYGPRGVCVDDGHNLYVGQWFDETVTVYKYLE</sequence>
<dbReference type="InterPro" id="IPR050952">
    <property type="entry name" value="TRIM-NHL_E3_ligases"/>
</dbReference>
<name>A0A8B8BW48_CRAVI</name>
<keyword evidence="2" id="KW-1185">Reference proteome</keyword>
<dbReference type="GeneID" id="111113508"/>
<evidence type="ECO:0000256" key="1">
    <source>
        <dbReference type="SAM" id="MobiDB-lite"/>
    </source>
</evidence>
<accession>A0A8B8BW48</accession>
<dbReference type="InterPro" id="IPR015943">
    <property type="entry name" value="WD40/YVTN_repeat-like_dom_sf"/>
</dbReference>
<reference evidence="3" key="1">
    <citation type="submission" date="2025-08" db="UniProtKB">
        <authorList>
            <consortium name="RefSeq"/>
        </authorList>
    </citation>
    <scope>IDENTIFICATION</scope>
    <source>
        <tissue evidence="3">Whole sample</tissue>
    </source>
</reference>
<dbReference type="Proteomes" id="UP000694844">
    <property type="component" value="Chromosome 9"/>
</dbReference>
<dbReference type="GO" id="GO:0008270">
    <property type="term" value="F:zinc ion binding"/>
    <property type="evidence" value="ECO:0007669"/>
    <property type="project" value="UniProtKB-KW"/>
</dbReference>
<dbReference type="Gene3D" id="2.120.10.30">
    <property type="entry name" value="TolB, C-terminal domain"/>
    <property type="match status" value="1"/>
</dbReference>
<dbReference type="AlphaFoldDB" id="A0A8B8BW48"/>
<organism evidence="2 3">
    <name type="scientific">Crassostrea virginica</name>
    <name type="common">Eastern oyster</name>
    <dbReference type="NCBI Taxonomy" id="6565"/>
    <lineage>
        <taxon>Eukaryota</taxon>
        <taxon>Metazoa</taxon>
        <taxon>Spiralia</taxon>
        <taxon>Lophotrochozoa</taxon>
        <taxon>Mollusca</taxon>
        <taxon>Bivalvia</taxon>
        <taxon>Autobranchia</taxon>
        <taxon>Pteriomorphia</taxon>
        <taxon>Ostreida</taxon>
        <taxon>Ostreoidea</taxon>
        <taxon>Ostreidae</taxon>
        <taxon>Crassostrea</taxon>
    </lineage>
</organism>
<protein>
    <submittedName>
        <fullName evidence="3">Uncharacterized protein LOC111113508</fullName>
    </submittedName>
</protein>
<evidence type="ECO:0000313" key="3">
    <source>
        <dbReference type="RefSeq" id="XP_022307510.1"/>
    </source>
</evidence>
<dbReference type="PANTHER" id="PTHR24104:SF25">
    <property type="entry name" value="PROTEIN LIN-41"/>
    <property type="match status" value="1"/>
</dbReference>
<dbReference type="OrthoDB" id="6079461at2759"/>
<dbReference type="Gene3D" id="2.130.10.10">
    <property type="entry name" value="YVTN repeat-like/Quinoprotein amine dehydrogenase"/>
    <property type="match status" value="1"/>
</dbReference>
<dbReference type="SUPFAM" id="SSF101898">
    <property type="entry name" value="NHL repeat"/>
    <property type="match status" value="1"/>
</dbReference>
<dbReference type="InterPro" id="IPR011042">
    <property type="entry name" value="6-blade_b-propeller_TolB-like"/>
</dbReference>
<feature type="region of interest" description="Disordered" evidence="1">
    <location>
        <begin position="1"/>
        <end position="21"/>
    </location>
</feature>
<evidence type="ECO:0000313" key="2">
    <source>
        <dbReference type="Proteomes" id="UP000694844"/>
    </source>
</evidence>
<dbReference type="PANTHER" id="PTHR24104">
    <property type="entry name" value="E3 UBIQUITIN-PROTEIN LIGASE NHLRC1-RELATED"/>
    <property type="match status" value="1"/>
</dbReference>